<dbReference type="AlphaFoldDB" id="A0A4Q9B5A9"/>
<dbReference type="SMART" id="SM00471">
    <property type="entry name" value="HDc"/>
    <property type="match status" value="1"/>
</dbReference>
<dbReference type="GO" id="GO:0008803">
    <property type="term" value="F:bis(5'-nucleosyl)-tetraphosphatase (symmetrical) activity"/>
    <property type="evidence" value="ECO:0007669"/>
    <property type="project" value="UniProtKB-EC"/>
</dbReference>
<dbReference type="PANTHER" id="PTHR35795">
    <property type="entry name" value="SLR1885 PROTEIN"/>
    <property type="match status" value="1"/>
</dbReference>
<name>A0A4Q9B5A9_9DEIN</name>
<dbReference type="Proteomes" id="UP000292858">
    <property type="component" value="Unassembled WGS sequence"/>
</dbReference>
<dbReference type="InterPro" id="IPR006674">
    <property type="entry name" value="HD_domain"/>
</dbReference>
<protein>
    <recommendedName>
        <fullName evidence="1">bis(5'-nucleosyl)-tetraphosphatase (symmetrical)</fullName>
        <ecNumber evidence="1">3.6.1.41</ecNumber>
    </recommendedName>
</protein>
<dbReference type="OrthoDB" id="5295945at2"/>
<reference evidence="8 9" key="1">
    <citation type="submission" date="2019-02" db="EMBL/GenBank/DDBJ databases">
        <title>Thermus sp. a novel from hot spring.</title>
        <authorList>
            <person name="Zhao Z."/>
        </authorList>
    </citation>
    <scope>NUCLEOTIDE SEQUENCE [LARGE SCALE GENOMIC DNA]</scope>
    <source>
        <strain evidence="8 9">CFH 72773T</strain>
    </source>
</reference>
<keyword evidence="4" id="KW-0378">Hydrolase</keyword>
<comment type="caution">
    <text evidence="8">The sequence shown here is derived from an EMBL/GenBank/DDBJ whole genome shotgun (WGS) entry which is preliminary data.</text>
</comment>
<sequence length="181" mass="19669">MKSMVSTAELLEKVRALVRPERLEHILRVAALAREIAERNGLEGDRAYLAGLLHDAARDLEEEELLRLAPPENEVEAAHPLSLHGRAARALAQAWGVEDPEVLEAVEGHVYGVSPSNPIGMALYVADVSEPGRGVNAEIRGLALAGRLREAYAQAVRNKVAYLQGKGVPLHPRTLAVYHSL</sequence>
<dbReference type="InterPro" id="IPR051094">
    <property type="entry name" value="Diverse_Catalytic_Enzymes"/>
</dbReference>
<evidence type="ECO:0000256" key="6">
    <source>
        <dbReference type="ARBA" id="ARBA00049417"/>
    </source>
</evidence>
<evidence type="ECO:0000256" key="2">
    <source>
        <dbReference type="ARBA" id="ARBA00022723"/>
    </source>
</evidence>
<dbReference type="RefSeq" id="WP_130841228.1">
    <property type="nucleotide sequence ID" value="NZ_SIJL01000005.1"/>
</dbReference>
<proteinExistence type="predicted"/>
<organism evidence="8 9">
    <name type="scientific">Thermus thermamylovorans</name>
    <dbReference type="NCBI Taxonomy" id="2509362"/>
    <lineage>
        <taxon>Bacteria</taxon>
        <taxon>Thermotogati</taxon>
        <taxon>Deinococcota</taxon>
        <taxon>Deinococci</taxon>
        <taxon>Thermales</taxon>
        <taxon>Thermaceae</taxon>
        <taxon>Thermus</taxon>
    </lineage>
</organism>
<evidence type="ECO:0000256" key="1">
    <source>
        <dbReference type="ARBA" id="ARBA00012506"/>
    </source>
</evidence>
<evidence type="ECO:0000256" key="3">
    <source>
        <dbReference type="ARBA" id="ARBA00022741"/>
    </source>
</evidence>
<comment type="catalytic activity">
    <reaction evidence="6">
        <text>P(1),P(4)-bis(5'-adenosyl) tetraphosphate + H2O = 2 ADP + 2 H(+)</text>
        <dbReference type="Rhea" id="RHEA:24252"/>
        <dbReference type="ChEBI" id="CHEBI:15377"/>
        <dbReference type="ChEBI" id="CHEBI:15378"/>
        <dbReference type="ChEBI" id="CHEBI:58141"/>
        <dbReference type="ChEBI" id="CHEBI:456216"/>
        <dbReference type="EC" id="3.6.1.41"/>
    </reaction>
</comment>
<keyword evidence="5" id="KW-0408">Iron</keyword>
<dbReference type="CDD" id="cd00077">
    <property type="entry name" value="HDc"/>
    <property type="match status" value="1"/>
</dbReference>
<keyword evidence="3" id="KW-0547">Nucleotide-binding</keyword>
<dbReference type="Gene3D" id="1.10.3210.10">
    <property type="entry name" value="Hypothetical protein af1432"/>
    <property type="match status" value="1"/>
</dbReference>
<feature type="domain" description="HD" evidence="7">
    <location>
        <begin position="22"/>
        <end position="132"/>
    </location>
</feature>
<evidence type="ECO:0000256" key="4">
    <source>
        <dbReference type="ARBA" id="ARBA00022801"/>
    </source>
</evidence>
<dbReference type="InterPro" id="IPR003607">
    <property type="entry name" value="HD/PDEase_dom"/>
</dbReference>
<dbReference type="InterPro" id="IPR005249">
    <property type="entry name" value="YqeK"/>
</dbReference>
<dbReference type="GO" id="GO:0000166">
    <property type="term" value="F:nucleotide binding"/>
    <property type="evidence" value="ECO:0007669"/>
    <property type="project" value="UniProtKB-KW"/>
</dbReference>
<dbReference type="GO" id="GO:0046872">
    <property type="term" value="F:metal ion binding"/>
    <property type="evidence" value="ECO:0007669"/>
    <property type="project" value="UniProtKB-KW"/>
</dbReference>
<evidence type="ECO:0000313" key="9">
    <source>
        <dbReference type="Proteomes" id="UP000292858"/>
    </source>
</evidence>
<keyword evidence="2" id="KW-0479">Metal-binding</keyword>
<dbReference type="NCBIfam" id="TIGR00488">
    <property type="entry name" value="bis(5'-nucleosyl)-tetraphosphatase (symmetrical) YqeK"/>
    <property type="match status" value="1"/>
</dbReference>
<dbReference type="SUPFAM" id="SSF109604">
    <property type="entry name" value="HD-domain/PDEase-like"/>
    <property type="match status" value="1"/>
</dbReference>
<dbReference type="PANTHER" id="PTHR35795:SF1">
    <property type="entry name" value="BIS(5'-NUCLEOSYL)-TETRAPHOSPHATASE, SYMMETRICAL"/>
    <property type="match status" value="1"/>
</dbReference>
<evidence type="ECO:0000259" key="7">
    <source>
        <dbReference type="PROSITE" id="PS51831"/>
    </source>
</evidence>
<dbReference type="PROSITE" id="PS51831">
    <property type="entry name" value="HD"/>
    <property type="match status" value="1"/>
</dbReference>
<dbReference type="EC" id="3.6.1.41" evidence="1"/>
<dbReference type="Pfam" id="PF01966">
    <property type="entry name" value="HD"/>
    <property type="match status" value="1"/>
</dbReference>
<dbReference type="EMBL" id="SIJL01000005">
    <property type="protein sequence ID" value="TBH20786.1"/>
    <property type="molecule type" value="Genomic_DNA"/>
</dbReference>
<evidence type="ECO:0000313" key="8">
    <source>
        <dbReference type="EMBL" id="TBH20786.1"/>
    </source>
</evidence>
<gene>
    <name evidence="8" type="ORF">ETP66_05045</name>
</gene>
<evidence type="ECO:0000256" key="5">
    <source>
        <dbReference type="ARBA" id="ARBA00023004"/>
    </source>
</evidence>
<accession>A0A4Q9B5A9</accession>
<keyword evidence="9" id="KW-1185">Reference proteome</keyword>